<dbReference type="Pfam" id="PF01850">
    <property type="entry name" value="PIN"/>
    <property type="match status" value="1"/>
</dbReference>
<dbReference type="InterPro" id="IPR022907">
    <property type="entry name" value="VapC_family"/>
</dbReference>
<sequence>MTLYLDTSALVKLYVEEEFSDWVLEWTKRAERIASSGVAYAEIASALRRIFQEERISAEDLRRVWKAFKKDWEGYTRVWLTQEVANLAADLIFRYRLKGFDGIHLASASLLKDVVGKVVFVSFDRKLNEAAASEALEVLKV</sequence>
<evidence type="ECO:0000256" key="1">
    <source>
        <dbReference type="ARBA" id="ARBA00022649"/>
    </source>
</evidence>
<evidence type="ECO:0000256" key="4">
    <source>
        <dbReference type="ARBA" id="ARBA00022801"/>
    </source>
</evidence>
<dbReference type="InterPro" id="IPR002716">
    <property type="entry name" value="PIN_dom"/>
</dbReference>
<keyword evidence="3 5" id="KW-0479">Metal-binding</keyword>
<accession>A0A7C3GSH8</accession>
<evidence type="ECO:0000256" key="5">
    <source>
        <dbReference type="HAMAP-Rule" id="MF_00265"/>
    </source>
</evidence>
<evidence type="ECO:0000259" key="6">
    <source>
        <dbReference type="Pfam" id="PF01850"/>
    </source>
</evidence>
<evidence type="ECO:0000313" key="7">
    <source>
        <dbReference type="EMBL" id="HFC97542.1"/>
    </source>
</evidence>
<dbReference type="CDD" id="cd09874">
    <property type="entry name" value="PIN_MT3492-like"/>
    <property type="match status" value="1"/>
</dbReference>
<dbReference type="Proteomes" id="UP000886043">
    <property type="component" value="Unassembled WGS sequence"/>
</dbReference>
<keyword evidence="4 5" id="KW-0378">Hydrolase</keyword>
<dbReference type="HAMAP" id="MF_00265">
    <property type="entry name" value="VapC_Nob1"/>
    <property type="match status" value="1"/>
</dbReference>
<proteinExistence type="inferred from homology"/>
<dbReference type="GO" id="GO:0004540">
    <property type="term" value="F:RNA nuclease activity"/>
    <property type="evidence" value="ECO:0007669"/>
    <property type="project" value="InterPro"/>
</dbReference>
<dbReference type="Gene3D" id="3.40.50.1010">
    <property type="entry name" value="5'-nuclease"/>
    <property type="match status" value="1"/>
</dbReference>
<gene>
    <name evidence="5" type="primary">vapC</name>
    <name evidence="7" type="ORF">ENJ40_03655</name>
</gene>
<name>A0A7C3GSH8_9BACT</name>
<evidence type="ECO:0000256" key="2">
    <source>
        <dbReference type="ARBA" id="ARBA00022722"/>
    </source>
</evidence>
<dbReference type="SUPFAM" id="SSF88723">
    <property type="entry name" value="PIN domain-like"/>
    <property type="match status" value="1"/>
</dbReference>
<protein>
    <recommendedName>
        <fullName evidence="5">Ribonuclease VapC</fullName>
        <shortName evidence="5">RNase VapC</shortName>
        <ecNumber evidence="5">3.1.-.-</ecNumber>
    </recommendedName>
    <alternativeName>
        <fullName evidence="5">Toxin VapC</fullName>
    </alternativeName>
</protein>
<reference evidence="7" key="1">
    <citation type="journal article" date="2020" name="mSystems">
        <title>Genome- and Community-Level Interaction Insights into Carbon Utilization and Element Cycling Functions of Hydrothermarchaeota in Hydrothermal Sediment.</title>
        <authorList>
            <person name="Zhou Z."/>
            <person name="Liu Y."/>
            <person name="Xu W."/>
            <person name="Pan J."/>
            <person name="Luo Z.H."/>
            <person name="Li M."/>
        </authorList>
    </citation>
    <scope>NUCLEOTIDE SEQUENCE [LARGE SCALE GENOMIC DNA]</scope>
    <source>
        <strain evidence="7">HyVt-483</strain>
    </source>
</reference>
<dbReference type="AlphaFoldDB" id="A0A7C3GSH8"/>
<comment type="similarity">
    <text evidence="5">Belongs to the PINc/VapC protein family.</text>
</comment>
<dbReference type="EMBL" id="DRMH01000041">
    <property type="protein sequence ID" value="HFC97542.1"/>
    <property type="molecule type" value="Genomic_DNA"/>
</dbReference>
<comment type="caution">
    <text evidence="7">The sequence shown here is derived from an EMBL/GenBank/DDBJ whole genome shotgun (WGS) entry which is preliminary data.</text>
</comment>
<dbReference type="InterPro" id="IPR029060">
    <property type="entry name" value="PIN-like_dom_sf"/>
</dbReference>
<keyword evidence="1 5" id="KW-1277">Toxin-antitoxin system</keyword>
<dbReference type="GO" id="GO:0000287">
    <property type="term" value="F:magnesium ion binding"/>
    <property type="evidence" value="ECO:0007669"/>
    <property type="project" value="UniProtKB-UniRule"/>
</dbReference>
<keyword evidence="5" id="KW-0800">Toxin</keyword>
<dbReference type="GO" id="GO:0016787">
    <property type="term" value="F:hydrolase activity"/>
    <property type="evidence" value="ECO:0007669"/>
    <property type="project" value="UniProtKB-KW"/>
</dbReference>
<feature type="binding site" evidence="5">
    <location>
        <position position="101"/>
    </location>
    <ligand>
        <name>Mg(2+)</name>
        <dbReference type="ChEBI" id="CHEBI:18420"/>
    </ligand>
</feature>
<comment type="cofactor">
    <cofactor evidence="5">
        <name>Mg(2+)</name>
        <dbReference type="ChEBI" id="CHEBI:18420"/>
    </cofactor>
</comment>
<organism evidence="7">
    <name type="scientific">Thermosulfurimonas dismutans</name>
    <dbReference type="NCBI Taxonomy" id="999894"/>
    <lineage>
        <taxon>Bacteria</taxon>
        <taxon>Pseudomonadati</taxon>
        <taxon>Thermodesulfobacteriota</taxon>
        <taxon>Thermodesulfobacteria</taxon>
        <taxon>Thermodesulfobacteriales</taxon>
        <taxon>Thermodesulfobacteriaceae</taxon>
        <taxon>Thermosulfurimonas</taxon>
    </lineage>
</organism>
<comment type="function">
    <text evidence="5">Toxic component of a toxin-antitoxin (TA) system. An RNase.</text>
</comment>
<dbReference type="GO" id="GO:0090729">
    <property type="term" value="F:toxin activity"/>
    <property type="evidence" value="ECO:0007669"/>
    <property type="project" value="UniProtKB-KW"/>
</dbReference>
<dbReference type="EC" id="3.1.-.-" evidence="5"/>
<feature type="domain" description="PIN" evidence="6">
    <location>
        <begin position="4"/>
        <end position="131"/>
    </location>
</feature>
<keyword evidence="5" id="KW-0460">Magnesium</keyword>
<keyword evidence="2 5" id="KW-0540">Nuclease</keyword>
<feature type="binding site" evidence="5">
    <location>
        <position position="6"/>
    </location>
    <ligand>
        <name>Mg(2+)</name>
        <dbReference type="ChEBI" id="CHEBI:18420"/>
    </ligand>
</feature>
<evidence type="ECO:0000256" key="3">
    <source>
        <dbReference type="ARBA" id="ARBA00022723"/>
    </source>
</evidence>